<dbReference type="FunFam" id="3.40.250.10:FF:000015">
    <property type="entry name" value="Sulfurtransferase"/>
    <property type="match status" value="1"/>
</dbReference>
<dbReference type="InterPro" id="IPR036873">
    <property type="entry name" value="Rhodanese-like_dom_sf"/>
</dbReference>
<dbReference type="GO" id="GO:0004792">
    <property type="term" value="F:thiosulfate-cyanide sulfurtransferase activity"/>
    <property type="evidence" value="ECO:0007669"/>
    <property type="project" value="InterPro"/>
</dbReference>
<keyword evidence="3 10" id="KW-0808">Transferase</keyword>
<evidence type="ECO:0000256" key="2">
    <source>
        <dbReference type="ARBA" id="ARBA00022490"/>
    </source>
</evidence>
<dbReference type="GO" id="GO:0016784">
    <property type="term" value="F:3-mercaptopyruvate sulfurtransferase activity"/>
    <property type="evidence" value="ECO:0007669"/>
    <property type="project" value="UniProtKB-EC"/>
</dbReference>
<dbReference type="SMART" id="SM00450">
    <property type="entry name" value="RHOD"/>
    <property type="match status" value="2"/>
</dbReference>
<evidence type="ECO:0000256" key="5">
    <source>
        <dbReference type="ARBA" id="ARBA00051793"/>
    </source>
</evidence>
<proteinExistence type="predicted"/>
<dbReference type="NCBIfam" id="NF008557">
    <property type="entry name" value="PRK11493.1"/>
    <property type="match status" value="1"/>
</dbReference>
<evidence type="ECO:0000256" key="1">
    <source>
        <dbReference type="ARBA" id="ARBA00004496"/>
    </source>
</evidence>
<evidence type="ECO:0000313" key="10">
    <source>
        <dbReference type="EMBL" id="ADI20173.1"/>
    </source>
</evidence>
<dbReference type="PROSITE" id="PS50206">
    <property type="entry name" value="RHODANESE_3"/>
    <property type="match status" value="2"/>
</dbReference>
<keyword evidence="2" id="KW-0963">Cytoplasm</keyword>
<accession>E0Y0I2</accession>
<comment type="subcellular location">
    <subcellularLocation>
        <location evidence="1">Cytoplasm</location>
    </subcellularLocation>
</comment>
<evidence type="ECO:0000256" key="4">
    <source>
        <dbReference type="ARBA" id="ARBA00022737"/>
    </source>
</evidence>
<dbReference type="EMBL" id="GU474938">
    <property type="protein sequence ID" value="ADI20173.1"/>
    <property type="molecule type" value="Genomic_DNA"/>
</dbReference>
<protein>
    <recommendedName>
        <fullName evidence="7">3-mercaptopyruvate sulfurtransferase</fullName>
        <ecNumber evidence="6">2.8.1.2</ecNumber>
    </recommendedName>
    <alternativeName>
        <fullName evidence="8">Rhodanese-like protein</fullName>
    </alternativeName>
</protein>
<organism evidence="10">
    <name type="scientific">uncultured alpha proteobacterium EB080_L06A09</name>
    <dbReference type="NCBI Taxonomy" id="710794"/>
    <lineage>
        <taxon>Bacteria</taxon>
        <taxon>Pseudomonadati</taxon>
        <taxon>Pseudomonadota</taxon>
        <taxon>Alphaproteobacteria</taxon>
        <taxon>environmental samples</taxon>
    </lineage>
</organism>
<dbReference type="AlphaFoldDB" id="E0Y0I2"/>
<dbReference type="CDD" id="cd01449">
    <property type="entry name" value="TST_Repeat_2"/>
    <property type="match status" value="1"/>
</dbReference>
<dbReference type="PANTHER" id="PTHR11364:SF27">
    <property type="entry name" value="SULFURTRANSFERASE"/>
    <property type="match status" value="1"/>
</dbReference>
<evidence type="ECO:0000256" key="3">
    <source>
        <dbReference type="ARBA" id="ARBA00022679"/>
    </source>
</evidence>
<keyword evidence="4" id="KW-0677">Repeat</keyword>
<reference evidence="10" key="1">
    <citation type="journal article" date="2011" name="Environ. Microbiol.">
        <title>Time-series analyses of Monterey Bay coastal microbial picoplankton using a 'genome proxy' microarray.</title>
        <authorList>
            <person name="Rich V.I."/>
            <person name="Pham V.D."/>
            <person name="Eppley J."/>
            <person name="Shi Y."/>
            <person name="DeLong E.F."/>
        </authorList>
    </citation>
    <scope>NUCLEOTIDE SEQUENCE</scope>
</reference>
<sequence>MRVTVTTNWLEKNLKNVIILDASWYLPSDNRNTFIEYKSKHIPGAQFFDIDEISDKESQLPHMLPKPSFFNEQVERLGISNNQRVIVYDTEGLFSAARVWWMFKAMGHNEVFVLDGGLPKWIAENKPLSDKPSTASKGTFKSSFINSSVVDSSQIIKTKIQIIDARHPKRFSGKAPEPRVNLRSGHIPNSVNIFYKSLLDNQNRLKPDTELLSIFSRAGIELDKPIITSCGSGVTASIIILALKKLDHVKTALYDGSWSEWGLRDDLPISTN</sequence>
<dbReference type="InterPro" id="IPR045078">
    <property type="entry name" value="TST/MPST-like"/>
</dbReference>
<dbReference type="PANTHER" id="PTHR11364">
    <property type="entry name" value="THIOSULFATE SULFERTANSFERASE"/>
    <property type="match status" value="1"/>
</dbReference>
<dbReference type="EC" id="2.8.1.2" evidence="6"/>
<comment type="catalytic activity">
    <reaction evidence="5">
        <text>2-oxo-3-sulfanylpropanoate + [thioredoxin]-dithiol = [thioredoxin]-disulfide + hydrogen sulfide + pyruvate + H(+)</text>
        <dbReference type="Rhea" id="RHEA:21740"/>
        <dbReference type="Rhea" id="RHEA-COMP:10698"/>
        <dbReference type="Rhea" id="RHEA-COMP:10700"/>
        <dbReference type="ChEBI" id="CHEBI:15361"/>
        <dbReference type="ChEBI" id="CHEBI:15378"/>
        <dbReference type="ChEBI" id="CHEBI:29919"/>
        <dbReference type="ChEBI" id="CHEBI:29950"/>
        <dbReference type="ChEBI" id="CHEBI:50058"/>
        <dbReference type="ChEBI" id="CHEBI:57678"/>
        <dbReference type="EC" id="2.8.1.2"/>
    </reaction>
    <physiologicalReaction direction="left-to-right" evidence="5">
        <dbReference type="Rhea" id="RHEA:21741"/>
    </physiologicalReaction>
</comment>
<dbReference type="InterPro" id="IPR001763">
    <property type="entry name" value="Rhodanese-like_dom"/>
</dbReference>
<evidence type="ECO:0000256" key="6">
    <source>
        <dbReference type="ARBA" id="ARBA00066832"/>
    </source>
</evidence>
<dbReference type="SUPFAM" id="SSF52821">
    <property type="entry name" value="Rhodanese/Cell cycle control phosphatase"/>
    <property type="match status" value="2"/>
</dbReference>
<evidence type="ECO:0000256" key="8">
    <source>
        <dbReference type="ARBA" id="ARBA00078354"/>
    </source>
</evidence>
<feature type="domain" description="Rhodanese" evidence="9">
    <location>
        <begin position="13"/>
        <end position="130"/>
    </location>
</feature>
<evidence type="ECO:0000259" key="9">
    <source>
        <dbReference type="PROSITE" id="PS50206"/>
    </source>
</evidence>
<feature type="domain" description="Rhodanese" evidence="9">
    <location>
        <begin position="156"/>
        <end position="270"/>
    </location>
</feature>
<evidence type="ECO:0000256" key="7">
    <source>
        <dbReference type="ARBA" id="ARBA00070833"/>
    </source>
</evidence>
<dbReference type="PROSITE" id="PS00380">
    <property type="entry name" value="RHODANESE_1"/>
    <property type="match status" value="1"/>
</dbReference>
<dbReference type="FunFam" id="3.40.250.10:FF:000001">
    <property type="entry name" value="Sulfurtransferase"/>
    <property type="match status" value="1"/>
</dbReference>
<dbReference type="InterPro" id="IPR001307">
    <property type="entry name" value="Thiosulphate_STrfase_CS"/>
</dbReference>
<name>E0Y0I2_9PROT</name>
<dbReference type="Gene3D" id="3.40.250.10">
    <property type="entry name" value="Rhodanese-like domain"/>
    <property type="match status" value="2"/>
</dbReference>
<dbReference type="Pfam" id="PF00581">
    <property type="entry name" value="Rhodanese"/>
    <property type="match status" value="2"/>
</dbReference>
<dbReference type="CDD" id="cd01448">
    <property type="entry name" value="TST_Repeat_1"/>
    <property type="match status" value="1"/>
</dbReference>
<dbReference type="GO" id="GO:0005737">
    <property type="term" value="C:cytoplasm"/>
    <property type="evidence" value="ECO:0007669"/>
    <property type="project" value="UniProtKB-SubCell"/>
</dbReference>